<dbReference type="Proteomes" id="UP001064048">
    <property type="component" value="Chromosome 17"/>
</dbReference>
<evidence type="ECO:0000313" key="2">
    <source>
        <dbReference type="Proteomes" id="UP001064048"/>
    </source>
</evidence>
<evidence type="ECO:0000313" key="1">
    <source>
        <dbReference type="EMBL" id="KAI8436822.1"/>
    </source>
</evidence>
<keyword evidence="2" id="KW-1185">Reference proteome</keyword>
<sequence>MSRNISAEVPLFCQTRFLNSDEESVEVVAAKPLEIWAHEWDTTSREVKTPLLLSCPLTEVLNGPSTVSIVTQPCDDPTNAFTLKPTQGAHKYNRTFTICVKDMNFEKDVSQNLIEWIETNKILGVDMIDVYVDRITKESENVLMFYRNQGVVRLFHVPIKHKLEGSLWQRRRDHIITYNDCLYRNLRESEYIIPLDVDEIILPKVAYTWSELLSRLIKRGWNATQKSSIIIKNAFFFDFMQGVDKYNIRVKKLHSNKSKTYMKRDDVRIPEREYLDEIKLIGDVNSINDEVIDIKNIDKESSDMYRSRCGNELVVPKLASHIVRSAIISPIGSYSKSFMLTRKVLTAFNHYPLANIGSPGIGGWSAPLSEVQLNHYKESCNTTVLMGECERYGRRARVDTAALRLRRRLTRALAAVAACAGINHT</sequence>
<gene>
    <name evidence="1" type="ORF">MSG28_010277</name>
</gene>
<proteinExistence type="predicted"/>
<protein>
    <submittedName>
        <fullName evidence="1">Uncharacterized protein</fullName>
    </submittedName>
</protein>
<organism evidence="1 2">
    <name type="scientific">Choristoneura fumiferana</name>
    <name type="common">Spruce budworm moth</name>
    <name type="synonym">Archips fumiferana</name>
    <dbReference type="NCBI Taxonomy" id="7141"/>
    <lineage>
        <taxon>Eukaryota</taxon>
        <taxon>Metazoa</taxon>
        <taxon>Ecdysozoa</taxon>
        <taxon>Arthropoda</taxon>
        <taxon>Hexapoda</taxon>
        <taxon>Insecta</taxon>
        <taxon>Pterygota</taxon>
        <taxon>Neoptera</taxon>
        <taxon>Endopterygota</taxon>
        <taxon>Lepidoptera</taxon>
        <taxon>Glossata</taxon>
        <taxon>Ditrysia</taxon>
        <taxon>Tortricoidea</taxon>
        <taxon>Tortricidae</taxon>
        <taxon>Tortricinae</taxon>
        <taxon>Choristoneura</taxon>
    </lineage>
</organism>
<dbReference type="EMBL" id="CM046117">
    <property type="protein sequence ID" value="KAI8436822.1"/>
    <property type="molecule type" value="Genomic_DNA"/>
</dbReference>
<accession>A0ACC0KJW2</accession>
<reference evidence="1 2" key="1">
    <citation type="journal article" date="2022" name="Genome Biol. Evol.">
        <title>The Spruce Budworm Genome: Reconstructing the Evolutionary History of Antifreeze Proteins.</title>
        <authorList>
            <person name="Beliveau C."/>
            <person name="Gagne P."/>
            <person name="Picq S."/>
            <person name="Vernygora O."/>
            <person name="Keeling C.I."/>
            <person name="Pinkney K."/>
            <person name="Doucet D."/>
            <person name="Wen F."/>
            <person name="Johnston J.S."/>
            <person name="Maaroufi H."/>
            <person name="Boyle B."/>
            <person name="Laroche J."/>
            <person name="Dewar K."/>
            <person name="Juretic N."/>
            <person name="Blackburn G."/>
            <person name="Nisole A."/>
            <person name="Brunet B."/>
            <person name="Brandao M."/>
            <person name="Lumley L."/>
            <person name="Duan J."/>
            <person name="Quan G."/>
            <person name="Lucarotti C.J."/>
            <person name="Roe A.D."/>
            <person name="Sperling F.A.H."/>
            <person name="Levesque R.C."/>
            <person name="Cusson M."/>
        </authorList>
    </citation>
    <scope>NUCLEOTIDE SEQUENCE [LARGE SCALE GENOMIC DNA]</scope>
    <source>
        <strain evidence="1">Glfc:IPQL:Cfum</strain>
    </source>
</reference>
<comment type="caution">
    <text evidence="1">The sequence shown here is derived from an EMBL/GenBank/DDBJ whole genome shotgun (WGS) entry which is preliminary data.</text>
</comment>
<name>A0ACC0KJW2_CHOFU</name>